<evidence type="ECO:0000313" key="2">
    <source>
        <dbReference type="Proteomes" id="UP001500151"/>
    </source>
</evidence>
<reference evidence="2" key="1">
    <citation type="journal article" date="2019" name="Int. J. Syst. Evol. Microbiol.">
        <title>The Global Catalogue of Microorganisms (GCM) 10K type strain sequencing project: providing services to taxonomists for standard genome sequencing and annotation.</title>
        <authorList>
            <consortium name="The Broad Institute Genomics Platform"/>
            <consortium name="The Broad Institute Genome Sequencing Center for Infectious Disease"/>
            <person name="Wu L."/>
            <person name="Ma J."/>
        </authorList>
    </citation>
    <scope>NUCLEOTIDE SEQUENCE [LARGE SCALE GENOMIC DNA]</scope>
    <source>
        <strain evidence="2">JCM 4524</strain>
    </source>
</reference>
<accession>A0ABP6D126</accession>
<evidence type="ECO:0000313" key="1">
    <source>
        <dbReference type="EMBL" id="GAA2629424.1"/>
    </source>
</evidence>
<dbReference type="EMBL" id="BAAASJ010000022">
    <property type="protein sequence ID" value="GAA2629424.1"/>
    <property type="molecule type" value="Genomic_DNA"/>
</dbReference>
<dbReference type="RefSeq" id="WP_344389087.1">
    <property type="nucleotide sequence ID" value="NZ_BAAASJ010000022.1"/>
</dbReference>
<keyword evidence="2" id="KW-1185">Reference proteome</keyword>
<proteinExistence type="predicted"/>
<gene>
    <name evidence="1" type="ORF">GCM10010307_20200</name>
</gene>
<dbReference type="PANTHER" id="PTHR31270:SF1">
    <property type="entry name" value="GLUTAMINYL-PEPTIDE CYCLOTRANSFERASE"/>
    <property type="match status" value="1"/>
</dbReference>
<dbReference type="InterPro" id="IPR011044">
    <property type="entry name" value="Quino_amine_DH_bsu"/>
</dbReference>
<organism evidence="1 2">
    <name type="scientific">Streptomyces vastus</name>
    <dbReference type="NCBI Taxonomy" id="285451"/>
    <lineage>
        <taxon>Bacteria</taxon>
        <taxon>Bacillati</taxon>
        <taxon>Actinomycetota</taxon>
        <taxon>Actinomycetes</taxon>
        <taxon>Kitasatosporales</taxon>
        <taxon>Streptomycetaceae</taxon>
        <taxon>Streptomyces</taxon>
    </lineage>
</organism>
<dbReference type="InterPro" id="IPR007788">
    <property type="entry name" value="QCT"/>
</dbReference>
<dbReference type="Pfam" id="PF05096">
    <property type="entry name" value="Glu_cyclase_2"/>
    <property type="match status" value="1"/>
</dbReference>
<dbReference type="SUPFAM" id="SSF50969">
    <property type="entry name" value="YVTN repeat-like/Quinoprotein amine dehydrogenase"/>
    <property type="match status" value="1"/>
</dbReference>
<dbReference type="PANTHER" id="PTHR31270">
    <property type="entry name" value="GLUTAMINYL-PEPTIDE CYCLOTRANSFERASE"/>
    <property type="match status" value="1"/>
</dbReference>
<protein>
    <submittedName>
        <fullName evidence="1">Glutaminyl-peptide cyclotransferase</fullName>
    </submittedName>
</protein>
<name>A0ABP6D126_9ACTN</name>
<comment type="caution">
    <text evidence="1">The sequence shown here is derived from an EMBL/GenBank/DDBJ whole genome shotgun (WGS) entry which is preliminary data.</text>
</comment>
<sequence>MRLRLVISIATVLLIGGVLAHLWQARSGAVPPVVDGRRQAAGGPERLRAQVLETLPHDPKAFTQGLETADGMLYEGTGLPGQSSLRAGPLGKAPAVRVELPAPLFGEGVTVLGRTLWQLTWRNGIAIERDARTLAEVRRVRYEGEGWGVCHQRDRGRLVTSDGSSRLAFRDPKTLTKTGEVAVTSRGRAVPRLNELECVGDAVYANVWPSHQIVRIDADTGRVTGEISVPPLLSAEEERHADVLNGIAAVSGTDEFLLTGKWWPKMFRVVFVVG</sequence>
<dbReference type="Proteomes" id="UP001500151">
    <property type="component" value="Unassembled WGS sequence"/>
</dbReference>